<dbReference type="EMBL" id="JACWMW010000005">
    <property type="protein sequence ID" value="MBD1387310.1"/>
    <property type="molecule type" value="Genomic_DNA"/>
</dbReference>
<dbReference type="RefSeq" id="WP_191177160.1">
    <property type="nucleotide sequence ID" value="NZ_JACWMW010000005.1"/>
</dbReference>
<dbReference type="SMART" id="SM00089">
    <property type="entry name" value="PKD"/>
    <property type="match status" value="3"/>
</dbReference>
<sequence>MDKTFTKGLFILLLPLLVLTAAASAQNITVGAIDPGPYGQGSSISVPFKVDNTSGCIATNNVYRLYLSNASGSFASQVQIGTYTGFYGTFVNGIIPAGTPAGSGYKLRVISTSPSVVSTTSSAFTISNAAAVKAAVSSQSIGNDPEVFGACIGANNNSYPFIDNSTFGATVTATFFNEITQANEGGIQPIPVNFIAKLANYTVTVRAEKGGIVGTKSYTLINNDVYRAIGNSGSNTACANGAVPLTFPIPSDDGSGNKAGFKYNYPGLLYKVTWGDGSTNTYTYCDIVNQNNSIAHLFTQSSCGNDVENQKNVFKIELTPINPYCKTSVTPGLAFAKVVSPPKNVIAGPENACTNTVVTFTNISDPGQDPNSVGPDCKNANALYTWYINGTAIAINQKKTDNFIYNFTTHGNYTVTLKLQNSNGLCTADDVDFKICIQDKPQPSFTIPPTYCLASGALTPVNTSIVDETCNTNTTYKWVQVAGPVGGVVFNSNIKTPSFTFNTIGVYQFRLDITTLSCGTVSSPVQTIVVNDVPKVQLSADANVCGQGVTLSFDPTATTTKSDLTGTAQPAATTYTWAVTGGAFAFVGGTNLNSQYPKIRFDALATYTITATHINSCGAAATDQQVLTFVQSPTVVAGTYNSVCEGTPIVLNGTPGVGGLVTGVTWLSTTGGTFTNQNTPNATYTPSAADIAAGQVILTYQVTTSLTAPCNVITDQTTVAIIKKATITSPNNPSVCSGSTFNYTITAANPATTFTWTAGLTSGTATGFTNPGNGNIINDIITNNSNTDAVVTYTITPTLNGCPGTPFSLKVTVHPLPVITAVPVDASICSNQPANITLTSNITPTTYTWTSVAGAGITGNTNRGTAATATSIQDILVNTSGTAGTVTYTITPYNGTCPGTPKQAVVTVKPAPIPSVPGPDEAICISSTYTLKGNDPAPGTGKWTVASGQAGITFSNDTDPHAVVSGLQPGQIYKFTWTITAAPTCPSTQNTVTITNNAEAVGGTTTGTATVCAPTNSGTITLSGYIGAIIRWEKSINNGTNWLPVANTTAVLNYSNLTQTTQYRAVLSGGSCGNEFSTVTTITVNQPAITANAGPDNPQCNVTSANLQGNNPGTFVGEWTQTAGPAATIITPSNPLSQVTGLVPGNSYTFRWTIKGVLPCGDSFDDVVIVDKPDIIASFIPSQTQACGPTEIIFTNTSAPVFPGTVYEWNFGDGSPASSIPRHTFQPGTDGKDITYTVSLTVVGNCIVRQPVTATITVSPAKPDARINPSEVRSCGVLNLSVDNLSPGTNDTYTFYLIDENNNQVTTPITKTNDDKSSAVFPPINPTHIATWRLYMEAKDKCGNINRSPEFQIPVSPSNIVSNMQIKDNPAYVCLGSPVFFRNLSAGGDAFKYTIYDKDQGVLTSFPGGLAELSYIFPNVGSYFVSITASNTGCGDAPPSTLIPIQVIPLPQPQFTYTVDVDNKVKFTNTTPAAGSTPATSLTYVWNFGDGTAPETSFTPNDHSYDYTKSPYTVTLTARNPGTSCEGLITHTIEIKFTGELFVPNAFQPESSKAELRTFKAKGQKLKEWRMQVFNNWGQLVWQTTQLNSNGEPTEGWDGTFKGAPAQQGVYVWQITARFLNGSDWKGMSYNGSLPKRSGSIHLIR</sequence>
<dbReference type="PROSITE" id="PS50093">
    <property type="entry name" value="PKD"/>
    <property type="match status" value="1"/>
</dbReference>
<feature type="domain" description="PKD" evidence="2">
    <location>
        <begin position="1477"/>
        <end position="1520"/>
    </location>
</feature>
<evidence type="ECO:0000256" key="1">
    <source>
        <dbReference type="SAM" id="SignalP"/>
    </source>
</evidence>
<proteinExistence type="predicted"/>
<evidence type="ECO:0000313" key="3">
    <source>
        <dbReference type="EMBL" id="MBD1387310.1"/>
    </source>
</evidence>
<dbReference type="SUPFAM" id="SSF49299">
    <property type="entry name" value="PKD domain"/>
    <property type="match status" value="4"/>
</dbReference>
<dbReference type="Pfam" id="PF13585">
    <property type="entry name" value="CHU_C"/>
    <property type="match status" value="1"/>
</dbReference>
<organism evidence="3 4">
    <name type="scientific">Mucilaginibacter rigui</name>
    <dbReference type="NCBI Taxonomy" id="534635"/>
    <lineage>
        <taxon>Bacteria</taxon>
        <taxon>Pseudomonadati</taxon>
        <taxon>Bacteroidota</taxon>
        <taxon>Sphingobacteriia</taxon>
        <taxon>Sphingobacteriales</taxon>
        <taxon>Sphingobacteriaceae</taxon>
        <taxon>Mucilaginibacter</taxon>
    </lineage>
</organism>
<dbReference type="InterPro" id="IPR013783">
    <property type="entry name" value="Ig-like_fold"/>
</dbReference>
<feature type="signal peptide" evidence="1">
    <location>
        <begin position="1"/>
        <end position="25"/>
    </location>
</feature>
<name>A0ABR7X9R5_9SPHI</name>
<evidence type="ECO:0000313" key="4">
    <source>
        <dbReference type="Proteomes" id="UP000618754"/>
    </source>
</evidence>
<reference evidence="3 4" key="1">
    <citation type="submission" date="2020-09" db="EMBL/GenBank/DDBJ databases">
        <title>Novel species of Mucilaginibacter isolated from a glacier on the Tibetan Plateau.</title>
        <authorList>
            <person name="Liu Q."/>
            <person name="Xin Y.-H."/>
        </authorList>
    </citation>
    <scope>NUCLEOTIDE SEQUENCE [LARGE SCALE GENOMIC DNA]</scope>
    <source>
        <strain evidence="3 4">CGMCC 1.13878</strain>
    </source>
</reference>
<gene>
    <name evidence="3" type="ORF">IDJ75_18620</name>
</gene>
<keyword evidence="4" id="KW-1185">Reference proteome</keyword>
<keyword evidence="1" id="KW-0732">Signal</keyword>
<dbReference type="InterPro" id="IPR035986">
    <property type="entry name" value="PKD_dom_sf"/>
</dbReference>
<dbReference type="InterPro" id="IPR045828">
    <property type="entry name" value="PKD_Bacteroidetes"/>
</dbReference>
<dbReference type="Proteomes" id="UP000618754">
    <property type="component" value="Unassembled WGS sequence"/>
</dbReference>
<feature type="chain" id="PRO_5046934452" evidence="1">
    <location>
        <begin position="26"/>
        <end position="1645"/>
    </location>
</feature>
<dbReference type="InterPro" id="IPR000601">
    <property type="entry name" value="PKD_dom"/>
</dbReference>
<dbReference type="Pfam" id="PF19406">
    <property type="entry name" value="PKD_5"/>
    <property type="match status" value="2"/>
</dbReference>
<protein>
    <submittedName>
        <fullName evidence="3">Gliding motility-associated C-terminal domain-containing protein</fullName>
    </submittedName>
</protein>
<evidence type="ECO:0000259" key="2">
    <source>
        <dbReference type="PROSITE" id="PS50093"/>
    </source>
</evidence>
<dbReference type="Gene3D" id="2.60.40.10">
    <property type="entry name" value="Immunoglobulins"/>
    <property type="match status" value="5"/>
</dbReference>
<accession>A0ABR7X9R5</accession>
<dbReference type="InterPro" id="IPR022409">
    <property type="entry name" value="PKD/Chitinase_dom"/>
</dbReference>
<comment type="caution">
    <text evidence="3">The sequence shown here is derived from an EMBL/GenBank/DDBJ whole genome shotgun (WGS) entry which is preliminary data.</text>
</comment>